<dbReference type="PANTHER" id="PTHR36448">
    <property type="entry name" value="BLR7373 PROTEIN"/>
    <property type="match status" value="1"/>
</dbReference>
<evidence type="ECO:0000313" key="2">
    <source>
        <dbReference type="Proteomes" id="UP001408356"/>
    </source>
</evidence>
<reference evidence="1 2" key="1">
    <citation type="journal article" date="2024" name="J. Plant Pathol.">
        <title>Sequence and assembly of the genome of Seiridium unicorne, isolate CBS 538.82, causal agent of cypress canker disease.</title>
        <authorList>
            <person name="Scali E."/>
            <person name="Rocca G.D."/>
            <person name="Danti R."/>
            <person name="Garbelotto M."/>
            <person name="Barberini S."/>
            <person name="Baroncelli R."/>
            <person name="Emiliani G."/>
        </authorList>
    </citation>
    <scope>NUCLEOTIDE SEQUENCE [LARGE SCALE GENOMIC DNA]</scope>
    <source>
        <strain evidence="1 2">BM-138-508</strain>
    </source>
</reference>
<dbReference type="InterPro" id="IPR011051">
    <property type="entry name" value="RmlC_Cupin_sf"/>
</dbReference>
<accession>A0ABR2V9C6</accession>
<proteinExistence type="predicted"/>
<dbReference type="InterPro" id="IPR014710">
    <property type="entry name" value="RmlC-like_jellyroll"/>
</dbReference>
<dbReference type="CDD" id="cd02219">
    <property type="entry name" value="cupin_YjlB-like"/>
    <property type="match status" value="1"/>
</dbReference>
<dbReference type="Proteomes" id="UP001408356">
    <property type="component" value="Unassembled WGS sequence"/>
</dbReference>
<dbReference type="SUPFAM" id="SSF51182">
    <property type="entry name" value="RmlC-like cupins"/>
    <property type="match status" value="1"/>
</dbReference>
<dbReference type="InterPro" id="IPR047121">
    <property type="entry name" value="YjiB-like"/>
</dbReference>
<protein>
    <submittedName>
        <fullName evidence="1">Cupin type-2 domain-containing protein</fullName>
    </submittedName>
</protein>
<dbReference type="PANTHER" id="PTHR36448:SF2">
    <property type="entry name" value="CUPIN TYPE-1 DOMAIN-CONTAINING PROTEIN"/>
    <property type="match status" value="1"/>
</dbReference>
<gene>
    <name evidence="1" type="ORF">SUNI508_04384</name>
</gene>
<dbReference type="Gene3D" id="2.60.120.10">
    <property type="entry name" value="Jelly Rolls"/>
    <property type="match status" value="1"/>
</dbReference>
<keyword evidence="2" id="KW-1185">Reference proteome</keyword>
<evidence type="ECO:0000313" key="1">
    <source>
        <dbReference type="EMBL" id="KAK9423090.1"/>
    </source>
</evidence>
<organism evidence="1 2">
    <name type="scientific">Seiridium unicorne</name>
    <dbReference type="NCBI Taxonomy" id="138068"/>
    <lineage>
        <taxon>Eukaryota</taxon>
        <taxon>Fungi</taxon>
        <taxon>Dikarya</taxon>
        <taxon>Ascomycota</taxon>
        <taxon>Pezizomycotina</taxon>
        <taxon>Sordariomycetes</taxon>
        <taxon>Xylariomycetidae</taxon>
        <taxon>Amphisphaeriales</taxon>
        <taxon>Sporocadaceae</taxon>
        <taxon>Seiridium</taxon>
    </lineage>
</organism>
<sequence>MLRNPNGRAAEIVIYLTSDAFSSGIKHPSIPLEEVGTMVQNFHEFALVLFRERRPAEDGTLTAEGRCLSNVELAIGALEHLVRGVGDIEVVYPIVWKWFTPRRDDISVLPDLSDISWEKCCLKVGVKVDELTRSNDPMDQSLAYEAIDTLTMFEQERPETGTFRNDANILPNVQGFWPGTPTHHFHPNTHECYGVVSGTTTMLLGRGQLDPPASDQGVEYGRLVPLAPGDVIVIPAGTSHMNVEMTEDYRFVGVYPLGSPKWRSERCDNLDIMSQLRDEISGVPIPAADPVQGEGGILINLWSSTTAVFFGNVLFKDVLDLYL</sequence>
<name>A0ABR2V9C6_9PEZI</name>
<dbReference type="EMBL" id="JARVKF010000090">
    <property type="protein sequence ID" value="KAK9423090.1"/>
    <property type="molecule type" value="Genomic_DNA"/>
</dbReference>
<comment type="caution">
    <text evidence="1">The sequence shown here is derived from an EMBL/GenBank/DDBJ whole genome shotgun (WGS) entry which is preliminary data.</text>
</comment>